<accession>A0ABS9VFQ4</accession>
<sequence>MNIQMKTVLIMIALGLGISIVPVQAQNLDEWFRQKRTQRRYLATQIAALQIYGNALQDGYRVFQAGSGLIRDIKSGEFELHNQHLQTMMGLSPRLQPLSNTIAFGNHFMGLSNEIRKSRQRLNGMELKTEERLMLGKVYAGMLQKAIYAASQMEMLLRNGELQLTEAERIQLASQIDAELGTIKEDLIALNSMLDFYTAYGTSIQKDNRVIQNILQP</sequence>
<proteinExistence type="predicted"/>
<gene>
    <name evidence="1" type="ORF">MM213_17385</name>
</gene>
<protein>
    <recommendedName>
        <fullName evidence="3">TerB family tellurite resistance protein</fullName>
    </recommendedName>
</protein>
<comment type="caution">
    <text evidence="1">The sequence shown here is derived from an EMBL/GenBank/DDBJ whole genome shotgun (WGS) entry which is preliminary data.</text>
</comment>
<dbReference type="EMBL" id="JAKZGO010000019">
    <property type="protein sequence ID" value="MCH7415277.1"/>
    <property type="molecule type" value="Genomic_DNA"/>
</dbReference>
<name>A0ABS9VFQ4_9BACT</name>
<evidence type="ECO:0000313" key="1">
    <source>
        <dbReference type="EMBL" id="MCH7415277.1"/>
    </source>
</evidence>
<dbReference type="Proteomes" id="UP001165430">
    <property type="component" value="Unassembled WGS sequence"/>
</dbReference>
<keyword evidence="2" id="KW-1185">Reference proteome</keyword>
<organism evidence="1 2">
    <name type="scientific">Belliella alkalica</name>
    <dbReference type="NCBI Taxonomy" id="1730871"/>
    <lineage>
        <taxon>Bacteria</taxon>
        <taxon>Pseudomonadati</taxon>
        <taxon>Bacteroidota</taxon>
        <taxon>Cytophagia</taxon>
        <taxon>Cytophagales</taxon>
        <taxon>Cyclobacteriaceae</taxon>
        <taxon>Belliella</taxon>
    </lineage>
</organism>
<evidence type="ECO:0008006" key="3">
    <source>
        <dbReference type="Google" id="ProtNLM"/>
    </source>
</evidence>
<reference evidence="1" key="1">
    <citation type="submission" date="2022-03" db="EMBL/GenBank/DDBJ databases">
        <title>De novo assembled genomes of Belliella spp. (Cyclobacteriaceae) strains.</title>
        <authorList>
            <person name="Szabo A."/>
            <person name="Korponai K."/>
            <person name="Felfoldi T."/>
        </authorList>
    </citation>
    <scope>NUCLEOTIDE SEQUENCE</scope>
    <source>
        <strain evidence="1">DSM 111903</strain>
    </source>
</reference>
<evidence type="ECO:0000313" key="2">
    <source>
        <dbReference type="Proteomes" id="UP001165430"/>
    </source>
</evidence>